<dbReference type="InterPro" id="IPR019618">
    <property type="entry name" value="Spore_germination_GerPA"/>
</dbReference>
<organism evidence="1 2">
    <name type="scientific">Ferviditalea candida</name>
    <dbReference type="NCBI Taxonomy" id="3108399"/>
    <lineage>
        <taxon>Bacteria</taxon>
        <taxon>Bacillati</taxon>
        <taxon>Bacillota</taxon>
        <taxon>Bacilli</taxon>
        <taxon>Bacillales</taxon>
        <taxon>Paenibacillaceae</taxon>
        <taxon>Ferviditalea</taxon>
    </lineage>
</organism>
<dbReference type="EMBL" id="JAYJLD010000005">
    <property type="protein sequence ID" value="MEB3101074.1"/>
    <property type="molecule type" value="Genomic_DNA"/>
</dbReference>
<evidence type="ECO:0000313" key="2">
    <source>
        <dbReference type="Proteomes" id="UP001310386"/>
    </source>
</evidence>
<evidence type="ECO:0000313" key="1">
    <source>
        <dbReference type="EMBL" id="MEB3101074.1"/>
    </source>
</evidence>
<dbReference type="Pfam" id="PF10676">
    <property type="entry name" value="gerPA"/>
    <property type="match status" value="1"/>
</dbReference>
<proteinExistence type="predicted"/>
<dbReference type="Proteomes" id="UP001310386">
    <property type="component" value="Unassembled WGS sequence"/>
</dbReference>
<accession>A0ABU5ZEZ7</accession>
<dbReference type="RefSeq" id="WP_371753188.1">
    <property type="nucleotide sequence ID" value="NZ_JAYJLD010000005.1"/>
</dbReference>
<comment type="caution">
    <text evidence="1">The sequence shown here is derived from an EMBL/GenBank/DDBJ whole genome shotgun (WGS) entry which is preliminary data.</text>
</comment>
<keyword evidence="2" id="KW-1185">Reference proteome</keyword>
<sequence length="81" mass="8615">MAVIINMIAINVNSQTTNSAVAIGENEQAAWTSHNKSNFGNGVFVGNTLAPNNIIIISDNDIIDMPVNDNDFVPSGQNQQA</sequence>
<name>A0ABU5ZEZ7_9BACL</name>
<gene>
    <name evidence="1" type="ORF">VF724_05295</name>
</gene>
<reference evidence="1" key="1">
    <citation type="submission" date="2023-12" db="EMBL/GenBank/DDBJ databases">
        <title>Fervidustalea candida gen. nov., sp. nov., a novel member of the family Paenibacillaceae isolated from a geothermal area.</title>
        <authorList>
            <person name="Li W.-J."/>
            <person name="Jiao J.-Y."/>
            <person name="Chen Y."/>
        </authorList>
    </citation>
    <scope>NUCLEOTIDE SEQUENCE</scope>
    <source>
        <strain evidence="1">SYSU GA230002</strain>
    </source>
</reference>
<protein>
    <submittedName>
        <fullName evidence="1">Spore germination protein</fullName>
    </submittedName>
</protein>